<proteinExistence type="predicted"/>
<organism evidence="1 2">
    <name type="scientific">Aromia moschata</name>
    <dbReference type="NCBI Taxonomy" id="1265417"/>
    <lineage>
        <taxon>Eukaryota</taxon>
        <taxon>Metazoa</taxon>
        <taxon>Ecdysozoa</taxon>
        <taxon>Arthropoda</taxon>
        <taxon>Hexapoda</taxon>
        <taxon>Insecta</taxon>
        <taxon>Pterygota</taxon>
        <taxon>Neoptera</taxon>
        <taxon>Endopterygota</taxon>
        <taxon>Coleoptera</taxon>
        <taxon>Polyphaga</taxon>
        <taxon>Cucujiformia</taxon>
        <taxon>Chrysomeloidea</taxon>
        <taxon>Cerambycidae</taxon>
        <taxon>Cerambycinae</taxon>
        <taxon>Callichromatini</taxon>
        <taxon>Aromia</taxon>
    </lineage>
</organism>
<evidence type="ECO:0000313" key="2">
    <source>
        <dbReference type="Proteomes" id="UP001162162"/>
    </source>
</evidence>
<evidence type="ECO:0000313" key="1">
    <source>
        <dbReference type="EMBL" id="KAJ8947957.1"/>
    </source>
</evidence>
<dbReference type="Proteomes" id="UP001162162">
    <property type="component" value="Unassembled WGS sequence"/>
</dbReference>
<reference evidence="1" key="1">
    <citation type="journal article" date="2023" name="Insect Mol. Biol.">
        <title>Genome sequencing provides insights into the evolution of gene families encoding plant cell wall-degrading enzymes in longhorned beetles.</title>
        <authorList>
            <person name="Shin N.R."/>
            <person name="Okamura Y."/>
            <person name="Kirsch R."/>
            <person name="Pauchet Y."/>
        </authorList>
    </citation>
    <scope>NUCLEOTIDE SEQUENCE</scope>
    <source>
        <strain evidence="1">AMC_N1</strain>
    </source>
</reference>
<gene>
    <name evidence="1" type="ORF">NQ318_021054</name>
</gene>
<dbReference type="AlphaFoldDB" id="A0AAV8YBV9"/>
<dbReference type="EMBL" id="JAPWTK010000147">
    <property type="protein sequence ID" value="KAJ8947957.1"/>
    <property type="molecule type" value="Genomic_DNA"/>
</dbReference>
<name>A0AAV8YBV9_9CUCU</name>
<sequence>AGIDKLEQAVLEGQGKKLVGEYSADYKTRTFLKSIPSLMGWATVPSVAAPASSESWRAIGFHRFARSSDRL</sequence>
<protein>
    <submittedName>
        <fullName evidence="1">Uncharacterized protein</fullName>
    </submittedName>
</protein>
<feature type="non-terminal residue" evidence="1">
    <location>
        <position position="1"/>
    </location>
</feature>
<keyword evidence="2" id="KW-1185">Reference proteome</keyword>
<accession>A0AAV8YBV9</accession>
<comment type="caution">
    <text evidence="1">The sequence shown here is derived from an EMBL/GenBank/DDBJ whole genome shotgun (WGS) entry which is preliminary data.</text>
</comment>